<dbReference type="InterPro" id="IPR059181">
    <property type="entry name" value="RWDD2A-B_C"/>
</dbReference>
<dbReference type="OrthoDB" id="432412at2759"/>
<dbReference type="EMBL" id="KV878583">
    <property type="protein sequence ID" value="OJJ62080.1"/>
    <property type="molecule type" value="Genomic_DNA"/>
</dbReference>
<dbReference type="RefSeq" id="XP_040705886.1">
    <property type="nucleotide sequence ID" value="XM_040846126.1"/>
</dbReference>
<evidence type="ECO:0000313" key="3">
    <source>
        <dbReference type="EMBL" id="OJJ62080.1"/>
    </source>
</evidence>
<gene>
    <name evidence="3" type="ORF">ASPSYDRAFT_40680</name>
</gene>
<name>A0A1L9TRL7_9EURO</name>
<organism evidence="3 4">
    <name type="scientific">Aspergillus sydowii CBS 593.65</name>
    <dbReference type="NCBI Taxonomy" id="1036612"/>
    <lineage>
        <taxon>Eukaryota</taxon>
        <taxon>Fungi</taxon>
        <taxon>Dikarya</taxon>
        <taxon>Ascomycota</taxon>
        <taxon>Pezizomycotina</taxon>
        <taxon>Eurotiomycetes</taxon>
        <taxon>Eurotiomycetidae</taxon>
        <taxon>Eurotiales</taxon>
        <taxon>Aspergillaceae</taxon>
        <taxon>Aspergillus</taxon>
        <taxon>Aspergillus subgen. Nidulantes</taxon>
    </lineage>
</organism>
<proteinExistence type="predicted"/>
<dbReference type="CDD" id="cd24163">
    <property type="entry name" value="RWDD2_C"/>
    <property type="match status" value="1"/>
</dbReference>
<protein>
    <recommendedName>
        <fullName evidence="2">Small nuclear ribonucleoprotein Prp3 C-terminal domain-containing protein</fullName>
    </recommendedName>
</protein>
<reference evidence="4" key="1">
    <citation type="journal article" date="2017" name="Genome Biol.">
        <title>Comparative genomics reveals high biological diversity and specific adaptations in the industrially and medically important fungal genus Aspergillus.</title>
        <authorList>
            <person name="de Vries R.P."/>
            <person name="Riley R."/>
            <person name="Wiebenga A."/>
            <person name="Aguilar-Osorio G."/>
            <person name="Amillis S."/>
            <person name="Uchima C.A."/>
            <person name="Anderluh G."/>
            <person name="Asadollahi M."/>
            <person name="Askin M."/>
            <person name="Barry K."/>
            <person name="Battaglia E."/>
            <person name="Bayram O."/>
            <person name="Benocci T."/>
            <person name="Braus-Stromeyer S.A."/>
            <person name="Caldana C."/>
            <person name="Canovas D."/>
            <person name="Cerqueira G.C."/>
            <person name="Chen F."/>
            <person name="Chen W."/>
            <person name="Choi C."/>
            <person name="Clum A."/>
            <person name="Dos Santos R.A."/>
            <person name="Damasio A.R."/>
            <person name="Diallinas G."/>
            <person name="Emri T."/>
            <person name="Fekete E."/>
            <person name="Flipphi M."/>
            <person name="Freyberg S."/>
            <person name="Gallo A."/>
            <person name="Gournas C."/>
            <person name="Habgood R."/>
            <person name="Hainaut M."/>
            <person name="Harispe M.L."/>
            <person name="Henrissat B."/>
            <person name="Hilden K.S."/>
            <person name="Hope R."/>
            <person name="Hossain A."/>
            <person name="Karabika E."/>
            <person name="Karaffa L."/>
            <person name="Karanyi Z."/>
            <person name="Krasevec N."/>
            <person name="Kuo A."/>
            <person name="Kusch H."/>
            <person name="LaButti K."/>
            <person name="Lagendijk E.L."/>
            <person name="Lapidus A."/>
            <person name="Levasseur A."/>
            <person name="Lindquist E."/>
            <person name="Lipzen A."/>
            <person name="Logrieco A.F."/>
            <person name="MacCabe A."/>
            <person name="Maekelae M.R."/>
            <person name="Malavazi I."/>
            <person name="Melin P."/>
            <person name="Meyer V."/>
            <person name="Mielnichuk N."/>
            <person name="Miskei M."/>
            <person name="Molnar A.P."/>
            <person name="Mule G."/>
            <person name="Ngan C.Y."/>
            <person name="Orejas M."/>
            <person name="Orosz E."/>
            <person name="Ouedraogo J.P."/>
            <person name="Overkamp K.M."/>
            <person name="Park H.-S."/>
            <person name="Perrone G."/>
            <person name="Piumi F."/>
            <person name="Punt P.J."/>
            <person name="Ram A.F."/>
            <person name="Ramon A."/>
            <person name="Rauscher S."/>
            <person name="Record E."/>
            <person name="Riano-Pachon D.M."/>
            <person name="Robert V."/>
            <person name="Roehrig J."/>
            <person name="Ruller R."/>
            <person name="Salamov A."/>
            <person name="Salih N.S."/>
            <person name="Samson R.A."/>
            <person name="Sandor E."/>
            <person name="Sanguinetti M."/>
            <person name="Schuetze T."/>
            <person name="Sepcic K."/>
            <person name="Shelest E."/>
            <person name="Sherlock G."/>
            <person name="Sophianopoulou V."/>
            <person name="Squina F.M."/>
            <person name="Sun H."/>
            <person name="Susca A."/>
            <person name="Todd R.B."/>
            <person name="Tsang A."/>
            <person name="Unkles S.E."/>
            <person name="van de Wiele N."/>
            <person name="van Rossen-Uffink D."/>
            <person name="Oliveira J.V."/>
            <person name="Vesth T.C."/>
            <person name="Visser J."/>
            <person name="Yu J.-H."/>
            <person name="Zhou M."/>
            <person name="Andersen M.R."/>
            <person name="Archer D.B."/>
            <person name="Baker S.E."/>
            <person name="Benoit I."/>
            <person name="Brakhage A.A."/>
            <person name="Braus G.H."/>
            <person name="Fischer R."/>
            <person name="Frisvad J.C."/>
            <person name="Goldman G.H."/>
            <person name="Houbraken J."/>
            <person name="Oakley B."/>
            <person name="Pocsi I."/>
            <person name="Scazzocchio C."/>
            <person name="Seiboth B."/>
            <person name="vanKuyk P.A."/>
            <person name="Wortman J."/>
            <person name="Dyer P.S."/>
            <person name="Grigoriev I.V."/>
        </authorList>
    </citation>
    <scope>NUCLEOTIDE SEQUENCE [LARGE SCALE GENOMIC DNA]</scope>
    <source>
        <strain evidence="4">CBS 593.65</strain>
    </source>
</reference>
<evidence type="ECO:0000259" key="2">
    <source>
        <dbReference type="Pfam" id="PF06544"/>
    </source>
</evidence>
<dbReference type="VEuPathDB" id="FungiDB:ASPSYDRAFT_40680"/>
<keyword evidence="4" id="KW-1185">Reference proteome</keyword>
<feature type="region of interest" description="Disordered" evidence="1">
    <location>
        <begin position="153"/>
        <end position="173"/>
    </location>
</feature>
<evidence type="ECO:0000313" key="4">
    <source>
        <dbReference type="Proteomes" id="UP000184356"/>
    </source>
</evidence>
<dbReference type="AlphaFoldDB" id="A0A1L9TRL7"/>
<dbReference type="GeneID" id="63762199"/>
<sequence length="309" mass="33958">MAQNKPASLPADIMGLQLSTIDLLTAMFPSEGELEIDSSTTECIEKLRSWCEDPSTDPPSATPSNILLAVHAPISGGEKTIQVNVSIPLQWNEPVPETETETCQPPPLNYSLRQPDWLSKAEVAELSSSMPGDDILSALEYIQEEGARLYETQKNSISSSASASNQASTGNYKDSASEPIVRVWFYFPSLSTRAKRDDMVNYGPDYSLTGFVLAGKPGVLCLEGASKDIDAYMSFIKTHSWGDIPRHQKKVSERYRETEGVERVFAGMEEITDSLGERGGQRANRGDMQALEGWLAARGLHEAFENVIF</sequence>
<dbReference type="Pfam" id="PF06544">
    <property type="entry name" value="Prp3_C"/>
    <property type="match status" value="1"/>
</dbReference>
<dbReference type="InterPro" id="IPR017359">
    <property type="entry name" value="Phi-like"/>
</dbReference>
<accession>A0A1L9TRL7</accession>
<evidence type="ECO:0000256" key="1">
    <source>
        <dbReference type="SAM" id="MobiDB-lite"/>
    </source>
</evidence>
<dbReference type="InterPro" id="IPR010541">
    <property type="entry name" value="Prp3_C"/>
</dbReference>
<dbReference type="STRING" id="1036612.A0A1L9TRL7"/>
<feature type="compositionally biased region" description="Low complexity" evidence="1">
    <location>
        <begin position="156"/>
        <end position="168"/>
    </location>
</feature>
<feature type="domain" description="Small nuclear ribonucleoprotein Prp3 C-terminal" evidence="2">
    <location>
        <begin position="184"/>
        <end position="257"/>
    </location>
</feature>
<dbReference type="PANTHER" id="PTHR15955:SF10">
    <property type="entry name" value="DUF1115 DOMAIN PROTEIN (AFU_ORTHOLOGUE AFUA_5G14750)"/>
    <property type="match status" value="1"/>
</dbReference>
<dbReference type="PIRSF" id="PIRSF038021">
    <property type="entry name" value="UCP038021_RWDD2"/>
    <property type="match status" value="1"/>
</dbReference>
<dbReference type="PANTHER" id="PTHR15955">
    <property type="entry name" value="RWD DOMAIN CONTAINING PROTEIN 2"/>
    <property type="match status" value="1"/>
</dbReference>
<dbReference type="Gene3D" id="3.10.110.10">
    <property type="entry name" value="Ubiquitin Conjugating Enzyme"/>
    <property type="match status" value="1"/>
</dbReference>
<dbReference type="InterPro" id="IPR016135">
    <property type="entry name" value="UBQ-conjugating_enzyme/RWD"/>
</dbReference>
<dbReference type="SUPFAM" id="SSF54495">
    <property type="entry name" value="UBC-like"/>
    <property type="match status" value="1"/>
</dbReference>
<dbReference type="Proteomes" id="UP000184356">
    <property type="component" value="Unassembled WGS sequence"/>
</dbReference>